<evidence type="ECO:0000256" key="1">
    <source>
        <dbReference type="ARBA" id="ARBA00004651"/>
    </source>
</evidence>
<keyword evidence="11" id="KW-1185">Reference proteome</keyword>
<dbReference type="InterPro" id="IPR011701">
    <property type="entry name" value="MFS"/>
</dbReference>
<dbReference type="PANTHER" id="PTHR43124">
    <property type="entry name" value="PURINE EFFLUX PUMP PBUE"/>
    <property type="match status" value="1"/>
</dbReference>
<dbReference type="CDD" id="cd17320">
    <property type="entry name" value="MFS_MdfA_MDR_like"/>
    <property type="match status" value="1"/>
</dbReference>
<dbReference type="NCBIfam" id="TIGR00710">
    <property type="entry name" value="efflux_Bcr_CflA"/>
    <property type="match status" value="1"/>
</dbReference>
<evidence type="ECO:0000256" key="7">
    <source>
        <dbReference type="ARBA" id="ARBA00023136"/>
    </source>
</evidence>
<dbReference type="InterPro" id="IPR036259">
    <property type="entry name" value="MFS_trans_sf"/>
</dbReference>
<feature type="transmembrane region" description="Helical" evidence="8">
    <location>
        <begin position="221"/>
        <end position="244"/>
    </location>
</feature>
<protein>
    <recommendedName>
        <fullName evidence="8">Bcr/CflA family efflux transporter</fullName>
    </recommendedName>
</protein>
<comment type="subcellular location">
    <subcellularLocation>
        <location evidence="8">Cell inner membrane</location>
        <topology evidence="8">Multi-pass membrane protein</topology>
    </subcellularLocation>
    <subcellularLocation>
        <location evidence="1">Cell membrane</location>
        <topology evidence="1">Multi-pass membrane protein</topology>
    </subcellularLocation>
</comment>
<keyword evidence="4" id="KW-1003">Cell membrane</keyword>
<evidence type="ECO:0000256" key="4">
    <source>
        <dbReference type="ARBA" id="ARBA00022475"/>
    </source>
</evidence>
<comment type="caution">
    <text evidence="8">Lacks conserved residue(s) required for the propagation of feature annotation.</text>
</comment>
<dbReference type="InterPro" id="IPR004812">
    <property type="entry name" value="Efflux_drug-R_Bcr/CmlA"/>
</dbReference>
<feature type="domain" description="Major facilitator superfamily (MFS) profile" evidence="9">
    <location>
        <begin position="11"/>
        <end position="402"/>
    </location>
</feature>
<feature type="transmembrane region" description="Helical" evidence="8">
    <location>
        <begin position="346"/>
        <end position="373"/>
    </location>
</feature>
<evidence type="ECO:0000256" key="2">
    <source>
        <dbReference type="ARBA" id="ARBA00006236"/>
    </source>
</evidence>
<evidence type="ECO:0000256" key="3">
    <source>
        <dbReference type="ARBA" id="ARBA00022448"/>
    </source>
</evidence>
<comment type="caution">
    <text evidence="10">The sequence shown here is derived from an EMBL/GenBank/DDBJ whole genome shotgun (WGS) entry which is preliminary data.</text>
</comment>
<feature type="transmembrane region" description="Helical" evidence="8">
    <location>
        <begin position="139"/>
        <end position="164"/>
    </location>
</feature>
<feature type="transmembrane region" description="Helical" evidence="8">
    <location>
        <begin position="284"/>
        <end position="304"/>
    </location>
</feature>
<organism evidence="10 11">
    <name type="scientific">Planktotalea frisia</name>
    <dbReference type="NCBI Taxonomy" id="696762"/>
    <lineage>
        <taxon>Bacteria</taxon>
        <taxon>Pseudomonadati</taxon>
        <taxon>Pseudomonadota</taxon>
        <taxon>Alphaproteobacteria</taxon>
        <taxon>Rhodobacterales</taxon>
        <taxon>Paracoccaceae</taxon>
        <taxon>Planktotalea</taxon>
    </lineage>
</organism>
<feature type="transmembrane region" description="Helical" evidence="8">
    <location>
        <begin position="81"/>
        <end position="100"/>
    </location>
</feature>
<feature type="transmembrane region" description="Helical" evidence="8">
    <location>
        <begin position="106"/>
        <end position="127"/>
    </location>
</feature>
<name>A0A1L9P003_9RHOB</name>
<feature type="transmembrane region" description="Helical" evidence="8">
    <location>
        <begin position="52"/>
        <end position="69"/>
    </location>
</feature>
<dbReference type="InterPro" id="IPR050189">
    <property type="entry name" value="MFS_Efflux_Transporters"/>
</dbReference>
<dbReference type="PROSITE" id="PS00216">
    <property type="entry name" value="SUGAR_TRANSPORT_1"/>
    <property type="match status" value="1"/>
</dbReference>
<evidence type="ECO:0000256" key="8">
    <source>
        <dbReference type="RuleBase" id="RU365088"/>
    </source>
</evidence>
<dbReference type="SUPFAM" id="SSF103473">
    <property type="entry name" value="MFS general substrate transporter"/>
    <property type="match status" value="1"/>
</dbReference>
<gene>
    <name evidence="10" type="primary">bcr_1</name>
    <name evidence="10" type="ORF">PFRI_09450</name>
</gene>
<accession>A0A1L9P003</accession>
<evidence type="ECO:0000259" key="9">
    <source>
        <dbReference type="PROSITE" id="PS50850"/>
    </source>
</evidence>
<dbReference type="STRING" id="696762.PFRI_09450"/>
<feature type="transmembrane region" description="Helical" evidence="8">
    <location>
        <begin position="310"/>
        <end position="334"/>
    </location>
</feature>
<dbReference type="PANTHER" id="PTHR43124:SF3">
    <property type="entry name" value="CHLORAMPHENICOL EFFLUX PUMP RV0191"/>
    <property type="match status" value="1"/>
</dbReference>
<dbReference type="Gene3D" id="1.20.1720.10">
    <property type="entry name" value="Multidrug resistance protein D"/>
    <property type="match status" value="1"/>
</dbReference>
<keyword evidence="7 8" id="KW-0472">Membrane</keyword>
<keyword evidence="6 8" id="KW-1133">Transmembrane helix</keyword>
<feature type="transmembrane region" description="Helical" evidence="8">
    <location>
        <begin position="170"/>
        <end position="189"/>
    </location>
</feature>
<evidence type="ECO:0000256" key="5">
    <source>
        <dbReference type="ARBA" id="ARBA00022692"/>
    </source>
</evidence>
<comment type="similarity">
    <text evidence="2 8">Belongs to the major facilitator superfamily. Bcr/CmlA family.</text>
</comment>
<dbReference type="Pfam" id="PF07690">
    <property type="entry name" value="MFS_1"/>
    <property type="match status" value="1"/>
</dbReference>
<dbReference type="Proteomes" id="UP000184514">
    <property type="component" value="Unassembled WGS sequence"/>
</dbReference>
<feature type="transmembrane region" description="Helical" evidence="8">
    <location>
        <begin position="256"/>
        <end position="277"/>
    </location>
</feature>
<feature type="transmembrane region" description="Helical" evidence="8">
    <location>
        <begin position="379"/>
        <end position="397"/>
    </location>
</feature>
<evidence type="ECO:0000256" key="6">
    <source>
        <dbReference type="ARBA" id="ARBA00022989"/>
    </source>
</evidence>
<dbReference type="GO" id="GO:0005886">
    <property type="term" value="C:plasma membrane"/>
    <property type="evidence" value="ECO:0007669"/>
    <property type="project" value="UniProtKB-SubCell"/>
</dbReference>
<sequence>MKPSQNLRMGRVEFIAFCAMLSATTAFSIDSMLPGLPEMARELSPLDPNKVQLVLTSFVLGMGLGTFIAGPLSDSFGRRTIMLLGAIIYCVAAFVAWRAASLEVMLIARMFQGFGAAGPRIVSMAVIRDLYSGRQMARIMSFVMMVFTLVPAIGPLIGAGLIAISDWRGIFLAFILFAVITMIWMLLRLPETLTPENKRSFKLSTLLEASKELFSHRSVRISILCQSTIFALLFAMLSMVHPIYDVTFDRAESFPYWFGLISIIAGSASLLNATIVVRFGMRNVVTVSFAIQIVFSLIMLALSQNPPSDTVYFTLFMIWQTSVFFLAGMTIGNLNALAMEPVGHIAGIAASLLGGIATLLGTCIAIPVGLLFAGTPAPLAAAGAILCFIATLLMLWLRHCEKRVD</sequence>
<dbReference type="AlphaFoldDB" id="A0A1L9P003"/>
<reference evidence="10 11" key="1">
    <citation type="submission" date="2016-10" db="EMBL/GenBank/DDBJ databases">
        <title>Genome sequence of Planktotalea frisia SH6-1.</title>
        <authorList>
            <person name="Poehlein A."/>
            <person name="Bakenhus I."/>
            <person name="Voget S."/>
            <person name="Brinkhoff T."/>
            <person name="Simon M."/>
        </authorList>
    </citation>
    <scope>NUCLEOTIDE SEQUENCE [LARGE SCALE GENOMIC DNA]</scope>
    <source>
        <strain evidence="10 11">SH6-1</strain>
    </source>
</reference>
<dbReference type="PROSITE" id="PS50850">
    <property type="entry name" value="MFS"/>
    <property type="match status" value="1"/>
</dbReference>
<dbReference type="InterPro" id="IPR005829">
    <property type="entry name" value="Sugar_transporter_CS"/>
</dbReference>
<dbReference type="GO" id="GO:0042910">
    <property type="term" value="F:xenobiotic transmembrane transporter activity"/>
    <property type="evidence" value="ECO:0007669"/>
    <property type="project" value="InterPro"/>
</dbReference>
<evidence type="ECO:0000313" key="11">
    <source>
        <dbReference type="Proteomes" id="UP000184514"/>
    </source>
</evidence>
<dbReference type="GO" id="GO:1990961">
    <property type="term" value="P:xenobiotic detoxification by transmembrane export across the plasma membrane"/>
    <property type="evidence" value="ECO:0007669"/>
    <property type="project" value="InterPro"/>
</dbReference>
<keyword evidence="5 8" id="KW-0812">Transmembrane</keyword>
<keyword evidence="8" id="KW-0997">Cell inner membrane</keyword>
<evidence type="ECO:0000313" key="10">
    <source>
        <dbReference type="EMBL" id="OJI94821.1"/>
    </source>
</evidence>
<dbReference type="InterPro" id="IPR020846">
    <property type="entry name" value="MFS_dom"/>
</dbReference>
<dbReference type="RefSeq" id="WP_245812261.1">
    <property type="nucleotide sequence ID" value="NZ_MLCB01000084.1"/>
</dbReference>
<dbReference type="EMBL" id="MLCB01000084">
    <property type="protein sequence ID" value="OJI94821.1"/>
    <property type="molecule type" value="Genomic_DNA"/>
</dbReference>
<keyword evidence="3 8" id="KW-0813">Transport</keyword>
<proteinExistence type="inferred from homology"/>